<protein>
    <submittedName>
        <fullName evidence="2">FErroChelatase-Like</fullName>
    </submittedName>
</protein>
<organism evidence="2 3">
    <name type="scientific">Ditylenchus destructor</name>
    <dbReference type="NCBI Taxonomy" id="166010"/>
    <lineage>
        <taxon>Eukaryota</taxon>
        <taxon>Metazoa</taxon>
        <taxon>Ecdysozoa</taxon>
        <taxon>Nematoda</taxon>
        <taxon>Chromadorea</taxon>
        <taxon>Rhabditida</taxon>
        <taxon>Tylenchina</taxon>
        <taxon>Tylenchomorpha</taxon>
        <taxon>Sphaerularioidea</taxon>
        <taxon>Anguinidae</taxon>
        <taxon>Anguininae</taxon>
        <taxon>Ditylenchus</taxon>
    </lineage>
</organism>
<evidence type="ECO:0000313" key="2">
    <source>
        <dbReference type="EMBL" id="KAI1704414.1"/>
    </source>
</evidence>
<comment type="caution">
    <text evidence="2">The sequence shown here is derived from an EMBL/GenBank/DDBJ whole genome shotgun (WGS) entry which is preliminary data.</text>
</comment>
<reference evidence="2" key="1">
    <citation type="submission" date="2022-01" db="EMBL/GenBank/DDBJ databases">
        <title>Genome Sequence Resource for Two Populations of Ditylenchus destructor, the Migratory Endoparasitic Phytonematode.</title>
        <authorList>
            <person name="Zhang H."/>
            <person name="Lin R."/>
            <person name="Xie B."/>
        </authorList>
    </citation>
    <scope>NUCLEOTIDE SEQUENCE</scope>
    <source>
        <strain evidence="2">BazhouSP</strain>
    </source>
</reference>
<proteinExistence type="predicted"/>
<evidence type="ECO:0000313" key="3">
    <source>
        <dbReference type="Proteomes" id="UP001201812"/>
    </source>
</evidence>
<feature type="region of interest" description="Disordered" evidence="1">
    <location>
        <begin position="1"/>
        <end position="54"/>
    </location>
</feature>
<evidence type="ECO:0000256" key="1">
    <source>
        <dbReference type="SAM" id="MobiDB-lite"/>
    </source>
</evidence>
<keyword evidence="3" id="KW-1185">Reference proteome</keyword>
<dbReference type="SUPFAM" id="SSF53800">
    <property type="entry name" value="Chelatase"/>
    <property type="match status" value="1"/>
</dbReference>
<gene>
    <name evidence="2" type="ORF">DdX_14281</name>
</gene>
<sequence length="453" mass="51103">MYEIGIDGSGGGVLSSHSSDTAPSQSKYRRNRQSIARKSDKLGRGSAGKRSEPCGLLIDLSNPAIRNDTTRESAQSSLRRCKALPKRGGTTILLLHNGQPRTPFYLKRHLVEMLTKDFYLPKVGSQHICDTLYAPRAKLLEKCLSNAAEAPSFEQVLEELSKGLQSCLKRVQPDFGEVTCMPGLLYEPPFVDSTCHRLLQSTSENVVLASLYPFFNAHLTPHLYKHTETFLETHTTRYSLEKIRRDYPDAVHEDDGFFIAKGNHPISFHCTRLDQLALMEGMIQFWAEQLRNELEESAVGVVFALPIPLFGRQLYIKTVEECAQRIMYVLYSNYPKAVPWRVAFYQSWSQFWPVLSKYTVGAQIKDLRKKRGDNGQVLVVPFGNIVDDFDTQTILPSLVEGMEGVKVLSACNILTDSAANENRPNWQRSAKKALLHSLTDVIRSRLVSINTLY</sequence>
<dbReference type="Proteomes" id="UP001201812">
    <property type="component" value="Unassembled WGS sequence"/>
</dbReference>
<accession>A0AAD4MSF9</accession>
<dbReference type="EMBL" id="JAKKPZ010000068">
    <property type="protein sequence ID" value="KAI1704414.1"/>
    <property type="molecule type" value="Genomic_DNA"/>
</dbReference>
<name>A0AAD4MSF9_9BILA</name>
<dbReference type="AlphaFoldDB" id="A0AAD4MSF9"/>
<dbReference type="Gene3D" id="3.40.50.1400">
    <property type="match status" value="1"/>
</dbReference>